<evidence type="ECO:0000256" key="2">
    <source>
        <dbReference type="ARBA" id="ARBA00022803"/>
    </source>
</evidence>
<keyword evidence="1" id="KW-0677">Repeat</keyword>
<proteinExistence type="predicted"/>
<protein>
    <submittedName>
        <fullName evidence="4">Uncharacterized protein</fullName>
    </submittedName>
</protein>
<accession>A0A150QSC1</accession>
<sequence length="346" mass="38704">MRRKNGQYTDAIRRFTEALEIDGEYAWAYAHRGAARAALDDWEPCCADFQKAVELKPDYGWAYARWGEAHRIHASHRLGRADTPPDWREQHAIIDRGIELLERAAELSPGSAWTFAHRGATYTYKYWLEVMPRLVPALELDNGPTPAPEARSSKGNDAATRALQDLDKARELNPRYAWVCAFKTCVLALIAREQPDMTPGLLAARDCMLDALALDVDERLPIHVAAAKLLSCAGTFRESISSALRAVKKNPADLFSRYFIAVGLKHLNDPLAPVVIEHTRKLLESTRSEIDTMLRGLDVLEGREGGRSIASMRNHLSVEAIALVAFDPTWSDLRTKPLSPLGRRDP</sequence>
<comment type="caution">
    <text evidence="4">The sequence shown here is derived from an EMBL/GenBank/DDBJ whole genome shotgun (WGS) entry which is preliminary data.</text>
</comment>
<dbReference type="Gene3D" id="1.25.40.10">
    <property type="entry name" value="Tetratricopeptide repeat domain"/>
    <property type="match status" value="2"/>
</dbReference>
<evidence type="ECO:0000256" key="1">
    <source>
        <dbReference type="ARBA" id="ARBA00022737"/>
    </source>
</evidence>
<dbReference type="InterPro" id="IPR050498">
    <property type="entry name" value="Ycf3"/>
</dbReference>
<feature type="repeat" description="TPR" evidence="3">
    <location>
        <begin position="26"/>
        <end position="59"/>
    </location>
</feature>
<dbReference type="InterPro" id="IPR011990">
    <property type="entry name" value="TPR-like_helical_dom_sf"/>
</dbReference>
<organism evidence="4 5">
    <name type="scientific">Sorangium cellulosum</name>
    <name type="common">Polyangium cellulosum</name>
    <dbReference type="NCBI Taxonomy" id="56"/>
    <lineage>
        <taxon>Bacteria</taxon>
        <taxon>Pseudomonadati</taxon>
        <taxon>Myxococcota</taxon>
        <taxon>Polyangia</taxon>
        <taxon>Polyangiales</taxon>
        <taxon>Polyangiaceae</taxon>
        <taxon>Sorangium</taxon>
    </lineage>
</organism>
<dbReference type="Proteomes" id="UP000075260">
    <property type="component" value="Unassembled WGS sequence"/>
</dbReference>
<dbReference type="PANTHER" id="PTHR44858">
    <property type="entry name" value="TETRATRICOPEPTIDE REPEAT PROTEIN 6"/>
    <property type="match status" value="1"/>
</dbReference>
<dbReference type="EMBL" id="JEMA01000368">
    <property type="protein sequence ID" value="KYF70917.1"/>
    <property type="molecule type" value="Genomic_DNA"/>
</dbReference>
<name>A0A150QSC1_SORCE</name>
<dbReference type="AlphaFoldDB" id="A0A150QSC1"/>
<evidence type="ECO:0000313" key="5">
    <source>
        <dbReference type="Proteomes" id="UP000075260"/>
    </source>
</evidence>
<evidence type="ECO:0000256" key="3">
    <source>
        <dbReference type="PROSITE-ProRule" id="PRU00339"/>
    </source>
</evidence>
<keyword evidence="2 3" id="KW-0802">TPR repeat</keyword>
<evidence type="ECO:0000313" key="4">
    <source>
        <dbReference type="EMBL" id="KYF70917.1"/>
    </source>
</evidence>
<dbReference type="SUPFAM" id="SSF48452">
    <property type="entry name" value="TPR-like"/>
    <property type="match status" value="1"/>
</dbReference>
<gene>
    <name evidence="4" type="ORF">BE15_41010</name>
</gene>
<dbReference type="PROSITE" id="PS50005">
    <property type="entry name" value="TPR"/>
    <property type="match status" value="1"/>
</dbReference>
<reference evidence="4 5" key="1">
    <citation type="submission" date="2014-02" db="EMBL/GenBank/DDBJ databases">
        <title>The small core and large imbalanced accessory genome model reveals a collaborative survival strategy of Sorangium cellulosum strains in nature.</title>
        <authorList>
            <person name="Han K."/>
            <person name="Peng R."/>
            <person name="Blom J."/>
            <person name="Li Y.-Z."/>
        </authorList>
    </citation>
    <scope>NUCLEOTIDE SEQUENCE [LARGE SCALE GENOMIC DNA]</scope>
    <source>
        <strain evidence="4 5">So0008-312</strain>
    </source>
</reference>
<dbReference type="PANTHER" id="PTHR44858:SF1">
    <property type="entry name" value="UDP-N-ACETYLGLUCOSAMINE--PEPTIDE N-ACETYLGLUCOSAMINYLTRANSFERASE SPINDLY-RELATED"/>
    <property type="match status" value="1"/>
</dbReference>
<dbReference type="InterPro" id="IPR019734">
    <property type="entry name" value="TPR_rpt"/>
</dbReference>